<dbReference type="Gene3D" id="1.20.1260.80">
    <property type="match status" value="1"/>
</dbReference>
<evidence type="ECO:0000256" key="3">
    <source>
        <dbReference type="ARBA" id="ARBA00023054"/>
    </source>
</evidence>
<reference evidence="6 7" key="1">
    <citation type="submission" date="2019-07" db="EMBL/GenBank/DDBJ databases">
        <title>Draft genome for Aliikangiella sp. M105.</title>
        <authorList>
            <person name="Wang G."/>
        </authorList>
    </citation>
    <scope>NUCLEOTIDE SEQUENCE [LARGE SCALE GENOMIC DNA]</scope>
    <source>
        <strain evidence="6 7">M105</strain>
    </source>
</reference>
<evidence type="ECO:0000313" key="7">
    <source>
        <dbReference type="Proteomes" id="UP000315439"/>
    </source>
</evidence>
<dbReference type="Pfam" id="PF02646">
    <property type="entry name" value="RmuC"/>
    <property type="match status" value="1"/>
</dbReference>
<dbReference type="Gene3D" id="1.20.120.20">
    <property type="entry name" value="Apolipoprotein"/>
    <property type="match status" value="1"/>
</dbReference>
<dbReference type="PANTHER" id="PTHR30563">
    <property type="entry name" value="DNA RECOMBINATION PROTEIN RMUC"/>
    <property type="match status" value="1"/>
</dbReference>
<dbReference type="OrthoDB" id="9765111at2"/>
<protein>
    <submittedName>
        <fullName evidence="6">DNA recombination protein RmuC</fullName>
    </submittedName>
</protein>
<keyword evidence="3" id="KW-0175">Coiled coil</keyword>
<feature type="region of interest" description="Disordered" evidence="5">
    <location>
        <begin position="1"/>
        <end position="20"/>
    </location>
</feature>
<evidence type="ECO:0000256" key="4">
    <source>
        <dbReference type="ARBA" id="ARBA00023172"/>
    </source>
</evidence>
<comment type="function">
    <text evidence="1">Involved in DNA recombination.</text>
</comment>
<keyword evidence="7" id="KW-1185">Reference proteome</keyword>
<sequence>MVERFEKLQRSSSQSLADGQHKLSATVNQFGEKISQTLEQHQSLTRDAIVDNIRKGISELRSDLDRSLKLQNESINKSITGLTDSTDNRLKEISGQVEKRLNEGFDKTTKTFNDVLKRLALIDDAQKKITELSSNVVSLQEILNDKRSRGAFGEVQLQSLVSNIMPETHYNMQQKLSNDKIADCVLVLPEPTGKIAIDAKFPLESYKIMMDISVADVDRKQASRQFARDIKKHINDIGDKYVLPPETSDGAVMFIPAESVFAEIHGHYPELVELAYQRKVWLVSPTTLMAILTTASTVIKDEQTRKQVHIIKEHLSALGKDFSRFQTRMDSLSKHIGQVSKDVEQVHTSARKISSRFNKIERVELTHEEELEQEKIGVVEYDEKTNQRKSIPQDSLEDDSSESSIVEDETGLKKQSNENIDEVDNLTTEF</sequence>
<name>A0A545U6R0_9GAMM</name>
<feature type="compositionally biased region" description="Acidic residues" evidence="5">
    <location>
        <begin position="395"/>
        <end position="409"/>
    </location>
</feature>
<comment type="similarity">
    <text evidence="2">Belongs to the RmuC family.</text>
</comment>
<dbReference type="AlphaFoldDB" id="A0A545U6R0"/>
<evidence type="ECO:0000256" key="1">
    <source>
        <dbReference type="ARBA" id="ARBA00003416"/>
    </source>
</evidence>
<keyword evidence="4" id="KW-0233">DNA recombination</keyword>
<gene>
    <name evidence="6" type="ORF">FLL46_21135</name>
</gene>
<feature type="compositionally biased region" description="Polar residues" evidence="5">
    <location>
        <begin position="10"/>
        <end position="20"/>
    </location>
</feature>
<dbReference type="EMBL" id="VIKS01000013">
    <property type="protein sequence ID" value="TQV85093.1"/>
    <property type="molecule type" value="Genomic_DNA"/>
</dbReference>
<evidence type="ECO:0000256" key="5">
    <source>
        <dbReference type="SAM" id="MobiDB-lite"/>
    </source>
</evidence>
<evidence type="ECO:0000256" key="2">
    <source>
        <dbReference type="ARBA" id="ARBA00009840"/>
    </source>
</evidence>
<organism evidence="6 7">
    <name type="scientific">Aliikangiella coralliicola</name>
    <dbReference type="NCBI Taxonomy" id="2592383"/>
    <lineage>
        <taxon>Bacteria</taxon>
        <taxon>Pseudomonadati</taxon>
        <taxon>Pseudomonadota</taxon>
        <taxon>Gammaproteobacteria</taxon>
        <taxon>Oceanospirillales</taxon>
        <taxon>Pleioneaceae</taxon>
        <taxon>Aliikangiella</taxon>
    </lineage>
</organism>
<accession>A0A545U6R0</accession>
<dbReference type="Proteomes" id="UP000315439">
    <property type="component" value="Unassembled WGS sequence"/>
</dbReference>
<dbReference type="InterPro" id="IPR003798">
    <property type="entry name" value="DNA_recombination_RmuC"/>
</dbReference>
<dbReference type="GO" id="GO:0006310">
    <property type="term" value="P:DNA recombination"/>
    <property type="evidence" value="ECO:0007669"/>
    <property type="project" value="UniProtKB-KW"/>
</dbReference>
<dbReference type="PANTHER" id="PTHR30563:SF0">
    <property type="entry name" value="DNA RECOMBINATION PROTEIN RMUC"/>
    <property type="match status" value="1"/>
</dbReference>
<proteinExistence type="inferred from homology"/>
<feature type="region of interest" description="Disordered" evidence="5">
    <location>
        <begin position="382"/>
        <end position="430"/>
    </location>
</feature>
<evidence type="ECO:0000313" key="6">
    <source>
        <dbReference type="EMBL" id="TQV85093.1"/>
    </source>
</evidence>
<comment type="caution">
    <text evidence="6">The sequence shown here is derived from an EMBL/GenBank/DDBJ whole genome shotgun (WGS) entry which is preliminary data.</text>
</comment>